<dbReference type="RefSeq" id="XP_024128182.1">
    <property type="nucleotide sequence ID" value="XM_024272414.2"/>
</dbReference>
<evidence type="ECO:0000256" key="7">
    <source>
        <dbReference type="ARBA" id="ARBA00023180"/>
    </source>
</evidence>
<sequence>MAVLWILLWSVIPRLVLLCGHCGVQQSSSSPTDPSLLESLQCYNDYRTKVHCRWRRHGNSDLQLWFQIDTSSSEPCVPSDVPDDPGFDHCTYETSPFAIGASHALFFTKNKTLSLSSADPEPVALLQELRALSPVNLSSYEVGDGGRRLQWVSPYPSSSSLKLKYRLSYRAESDDHWTTVSLTETSVTLKRPSLLEGRRYEARVQAHAGVGQWSNWSPVVTWSTKDNSGQFPRLHCVLDGEKEVLCSWEVSADLAPIITYQLRCRQNHTDRFEDCCLNPRVTSDLSGKETYSCSLTVSEPERLQLDLLPVHRVKTFQVHQHIQPSPPQQVKVKEEGKNWIVEWTESASAADLRLSYQIRYYKTQDEGSSVLLNISEGSTSVLILGDSLSPLQDYQVQVRSLVVPGEGSSYEGIPSEWTTPVTWTSKEASWSISTLIYIFISAIVVVVFLTLYCTLPACQRRILLWKESLPSPGKSKILSEIMSPTCQLVKQNEKTCICRVEHLDSVSTCSSEAPLWPSKTSEQHVDQNRECWRRDDVTCCVDKMNVLDTSSMSFSGPYIFCQVSASTSSSVKTDHGDKETLMEVSPTTAFPHNGDSYVRLPNAGLSRSTEDLAFHSNTSSEWYQHAEQHQHHSDTTLWHVQSNEQLISSPPPEYSASPFSPWPEEGAIPQSGYCHLPPAFMTAAK</sequence>
<dbReference type="GeneTree" id="ENSGT00940000156569"/>
<evidence type="ECO:0000256" key="5">
    <source>
        <dbReference type="ARBA" id="ARBA00023136"/>
    </source>
</evidence>
<dbReference type="GeneID" id="112146542"/>
<dbReference type="KEGG" id="oml:112146542"/>
<feature type="domain" description="Fibronectin type-III" evidence="10">
    <location>
        <begin position="323"/>
        <end position="427"/>
    </location>
</feature>
<dbReference type="OMA" id="WHTKEDF"/>
<evidence type="ECO:0000256" key="9">
    <source>
        <dbReference type="SAM" id="SignalP"/>
    </source>
</evidence>
<feature type="domain" description="Fibronectin type-III" evidence="10">
    <location>
        <begin position="133"/>
        <end position="227"/>
    </location>
</feature>
<comment type="subcellular location">
    <subcellularLocation>
        <location evidence="1">Membrane</location>
        <topology evidence="1">Single-pass type I membrane protein</topology>
    </subcellularLocation>
</comment>
<dbReference type="Ensembl" id="ENSOMET00000030017.1">
    <property type="protein sequence ID" value="ENSOMEP00000035250.1"/>
    <property type="gene ID" value="ENSOMEG00000022407.1"/>
</dbReference>
<dbReference type="SMART" id="SM00060">
    <property type="entry name" value="FN3"/>
    <property type="match status" value="2"/>
</dbReference>
<name>A0A3B3E0W3_ORYME</name>
<dbReference type="PaxDb" id="30732-ENSOMEP00000035250"/>
<evidence type="ECO:0000313" key="12">
    <source>
        <dbReference type="Proteomes" id="UP000261560"/>
    </source>
</evidence>
<evidence type="ECO:0000256" key="2">
    <source>
        <dbReference type="ARBA" id="ARBA00022692"/>
    </source>
</evidence>
<dbReference type="InterPro" id="IPR003961">
    <property type="entry name" value="FN3_dom"/>
</dbReference>
<evidence type="ECO:0000256" key="8">
    <source>
        <dbReference type="SAM" id="Phobius"/>
    </source>
</evidence>
<evidence type="ECO:0000256" key="3">
    <source>
        <dbReference type="ARBA" id="ARBA00022729"/>
    </source>
</evidence>
<dbReference type="OrthoDB" id="8906725at2759"/>
<dbReference type="SUPFAM" id="SSF49265">
    <property type="entry name" value="Fibronectin type III"/>
    <property type="match status" value="4"/>
</dbReference>
<keyword evidence="7" id="KW-0325">Glycoprotein</keyword>
<accession>A0A3B3E0W3</accession>
<dbReference type="Proteomes" id="UP000261560">
    <property type="component" value="Unplaced"/>
</dbReference>
<dbReference type="PROSITE" id="PS50853">
    <property type="entry name" value="FN3"/>
    <property type="match status" value="2"/>
</dbReference>
<proteinExistence type="predicted"/>
<dbReference type="PANTHER" id="PTHR23037:SF41">
    <property type="entry name" value="COLONY STIMULATING FACTOR 2 RECEPTOR, BETA, LOW-AFFINITY (GRANULOCYTE-MACROPHAGE) PRECURSOR"/>
    <property type="match status" value="1"/>
</dbReference>
<dbReference type="CTD" id="1439"/>
<feature type="transmembrane region" description="Helical" evidence="8">
    <location>
        <begin position="435"/>
        <end position="455"/>
    </location>
</feature>
<reference evidence="11" key="1">
    <citation type="submission" date="2025-08" db="UniProtKB">
        <authorList>
            <consortium name="Ensembl"/>
        </authorList>
    </citation>
    <scope>IDENTIFICATION</scope>
</reference>
<keyword evidence="3 9" id="KW-0732">Signal</keyword>
<dbReference type="AlphaFoldDB" id="A0A3B3E0W3"/>
<keyword evidence="4 8" id="KW-1133">Transmembrane helix</keyword>
<dbReference type="Gene3D" id="2.60.40.10">
    <property type="entry name" value="Immunoglobulins"/>
    <property type="match status" value="4"/>
</dbReference>
<keyword evidence="2 8" id="KW-0812">Transmembrane</keyword>
<keyword evidence="6" id="KW-0675">Receptor</keyword>
<dbReference type="PANTHER" id="PTHR23037">
    <property type="entry name" value="CYTOKINE RECEPTOR"/>
    <property type="match status" value="1"/>
</dbReference>
<organism evidence="11 12">
    <name type="scientific">Oryzias melastigma</name>
    <name type="common">Marine medaka</name>
    <dbReference type="NCBI Taxonomy" id="30732"/>
    <lineage>
        <taxon>Eukaryota</taxon>
        <taxon>Metazoa</taxon>
        <taxon>Chordata</taxon>
        <taxon>Craniata</taxon>
        <taxon>Vertebrata</taxon>
        <taxon>Euteleostomi</taxon>
        <taxon>Actinopterygii</taxon>
        <taxon>Neopterygii</taxon>
        <taxon>Teleostei</taxon>
        <taxon>Neoteleostei</taxon>
        <taxon>Acanthomorphata</taxon>
        <taxon>Ovalentaria</taxon>
        <taxon>Atherinomorphae</taxon>
        <taxon>Beloniformes</taxon>
        <taxon>Adrianichthyidae</taxon>
        <taxon>Oryziinae</taxon>
        <taxon>Oryzias</taxon>
    </lineage>
</organism>
<dbReference type="STRING" id="30732.ENSOMEP00000035250"/>
<protein>
    <submittedName>
        <fullName evidence="11">Interleukin-3 receptor class 2 subunit beta-like</fullName>
    </submittedName>
</protein>
<dbReference type="Pfam" id="PF00041">
    <property type="entry name" value="fn3"/>
    <property type="match status" value="2"/>
</dbReference>
<reference evidence="11" key="2">
    <citation type="submission" date="2025-09" db="UniProtKB">
        <authorList>
            <consortium name="Ensembl"/>
        </authorList>
    </citation>
    <scope>IDENTIFICATION</scope>
</reference>
<evidence type="ECO:0000313" key="11">
    <source>
        <dbReference type="Ensembl" id="ENSOMEP00000035250.1"/>
    </source>
</evidence>
<keyword evidence="5 8" id="KW-0472">Membrane</keyword>
<evidence type="ECO:0000256" key="1">
    <source>
        <dbReference type="ARBA" id="ARBA00004479"/>
    </source>
</evidence>
<dbReference type="GO" id="GO:0009897">
    <property type="term" value="C:external side of plasma membrane"/>
    <property type="evidence" value="ECO:0007669"/>
    <property type="project" value="TreeGrafter"/>
</dbReference>
<dbReference type="InterPro" id="IPR013783">
    <property type="entry name" value="Ig-like_fold"/>
</dbReference>
<evidence type="ECO:0000256" key="6">
    <source>
        <dbReference type="ARBA" id="ARBA00023170"/>
    </source>
</evidence>
<dbReference type="GO" id="GO:0004896">
    <property type="term" value="F:cytokine receptor activity"/>
    <property type="evidence" value="ECO:0007669"/>
    <property type="project" value="TreeGrafter"/>
</dbReference>
<keyword evidence="12" id="KW-1185">Reference proteome</keyword>
<feature type="chain" id="PRO_5017341252" evidence="9">
    <location>
        <begin position="19"/>
        <end position="685"/>
    </location>
</feature>
<feature type="signal peptide" evidence="9">
    <location>
        <begin position="1"/>
        <end position="18"/>
    </location>
</feature>
<dbReference type="CDD" id="cd00063">
    <property type="entry name" value="FN3"/>
    <property type="match status" value="2"/>
</dbReference>
<evidence type="ECO:0000259" key="10">
    <source>
        <dbReference type="PROSITE" id="PS50853"/>
    </source>
</evidence>
<evidence type="ECO:0000256" key="4">
    <source>
        <dbReference type="ARBA" id="ARBA00022989"/>
    </source>
</evidence>
<dbReference type="InterPro" id="IPR036116">
    <property type="entry name" value="FN3_sf"/>
</dbReference>